<comment type="caution">
    <text evidence="1">The sequence shown here is derived from an EMBL/GenBank/DDBJ whole genome shotgun (WGS) entry which is preliminary data.</text>
</comment>
<proteinExistence type="predicted"/>
<keyword evidence="2" id="KW-1185">Reference proteome</keyword>
<dbReference type="AlphaFoldDB" id="A0AAV6V989"/>
<sequence>MEEKEYSNANFVRGKPELLRNVSRKDPIKKRFLIKREKYTDEEDVNDNIPKKHIKVDKKQNGTQNAVCRQSCRKKTKPAALTDVNYIKNTPGKRILKLSRCCPPNTHVLQKNNCYSPLATLLNNDRASPKIQDSVQVPPSRIVPAISNQPNIKEAVMSNPNRSQVEFLQLYNPQFDMAEGDPVLKHPFSGNIRLSRTAVKGPNAIPAPWSFLDFRLEEEYMDGFLKESWKKVIHSLKVQ</sequence>
<evidence type="ECO:0000313" key="2">
    <source>
        <dbReference type="Proteomes" id="UP000827092"/>
    </source>
</evidence>
<gene>
    <name evidence="1" type="ORF">JTE90_003791</name>
</gene>
<dbReference type="Proteomes" id="UP000827092">
    <property type="component" value="Unassembled WGS sequence"/>
</dbReference>
<organism evidence="1 2">
    <name type="scientific">Oedothorax gibbosus</name>
    <dbReference type="NCBI Taxonomy" id="931172"/>
    <lineage>
        <taxon>Eukaryota</taxon>
        <taxon>Metazoa</taxon>
        <taxon>Ecdysozoa</taxon>
        <taxon>Arthropoda</taxon>
        <taxon>Chelicerata</taxon>
        <taxon>Arachnida</taxon>
        <taxon>Araneae</taxon>
        <taxon>Araneomorphae</taxon>
        <taxon>Entelegynae</taxon>
        <taxon>Araneoidea</taxon>
        <taxon>Linyphiidae</taxon>
        <taxon>Erigoninae</taxon>
        <taxon>Oedothorax</taxon>
    </lineage>
</organism>
<reference evidence="1 2" key="1">
    <citation type="journal article" date="2022" name="Nat. Ecol. Evol.">
        <title>A masculinizing supergene underlies an exaggerated male reproductive morph in a spider.</title>
        <authorList>
            <person name="Hendrickx F."/>
            <person name="De Corte Z."/>
            <person name="Sonet G."/>
            <person name="Van Belleghem S.M."/>
            <person name="Kostlbacher S."/>
            <person name="Vangestel C."/>
        </authorList>
    </citation>
    <scope>NUCLEOTIDE SEQUENCE [LARGE SCALE GENOMIC DNA]</scope>
    <source>
        <strain evidence="1">W744_W776</strain>
    </source>
</reference>
<name>A0AAV6V989_9ARAC</name>
<dbReference type="EMBL" id="JAFNEN010000125">
    <property type="protein sequence ID" value="KAG8193305.1"/>
    <property type="molecule type" value="Genomic_DNA"/>
</dbReference>
<accession>A0AAV6V989</accession>
<protein>
    <submittedName>
        <fullName evidence="1">Uncharacterized protein</fullName>
    </submittedName>
</protein>
<evidence type="ECO:0000313" key="1">
    <source>
        <dbReference type="EMBL" id="KAG8193305.1"/>
    </source>
</evidence>